<dbReference type="Gene3D" id="1.20.120.330">
    <property type="entry name" value="Nucleotidyltransferases domain 2"/>
    <property type="match status" value="1"/>
</dbReference>
<dbReference type="SUPFAM" id="SSF81593">
    <property type="entry name" value="Nucleotidyltransferase substrate binding subunit/domain"/>
    <property type="match status" value="1"/>
</dbReference>
<organism evidence="2 3">
    <name type="scientific">Cereibacter changlensis</name>
    <dbReference type="NCBI Taxonomy" id="402884"/>
    <lineage>
        <taxon>Bacteria</taxon>
        <taxon>Pseudomonadati</taxon>
        <taxon>Pseudomonadota</taxon>
        <taxon>Alphaproteobacteria</taxon>
        <taxon>Rhodobacterales</taxon>
        <taxon>Paracoccaceae</taxon>
        <taxon>Cereibacter</taxon>
    </lineage>
</organism>
<accession>A0A4U0YYH4</accession>
<dbReference type="Proteomes" id="UP000306340">
    <property type="component" value="Unassembled WGS sequence"/>
</dbReference>
<reference evidence="2 3" key="1">
    <citation type="submission" date="2019-04" db="EMBL/GenBank/DDBJ databases">
        <title>Crypto-aerobic microbial life in anoxic (sulfidic) marine sediments.</title>
        <authorList>
            <person name="Bhattacharya S."/>
            <person name="Roy C."/>
            <person name="Mondal N."/>
            <person name="Sarkar J."/>
            <person name="Mandal S."/>
            <person name="Rameez M.J."/>
            <person name="Ghosh W."/>
        </authorList>
    </citation>
    <scope>NUCLEOTIDE SEQUENCE [LARGE SCALE GENOMIC DNA]</scope>
    <source>
        <strain evidence="2 3">SBBC</strain>
    </source>
</reference>
<dbReference type="RefSeq" id="WP_136793341.1">
    <property type="nucleotide sequence ID" value="NZ_SWAU01000152.1"/>
</dbReference>
<feature type="domain" description="HEPN" evidence="1">
    <location>
        <begin position="50"/>
        <end position="119"/>
    </location>
</feature>
<gene>
    <name evidence="2" type="ORF">FAZ78_15165</name>
</gene>
<sequence length="166" mass="19123">MSSDDNRTDDDRTNAMGLLNFAHSYWEAAVVLHNSPRLATHRDSPCDYLFYHAIELYLKAYLRLKGLTLEQLKEQGHSLQRLHNAAVREGLTDDPEDRDVICAIRDNYMSARYIRTGYFSRPSPEALWGVCRVLHGDIEPVVNAAWNVKRTRHIPYIVDPAEQDEP</sequence>
<protein>
    <submittedName>
        <fullName evidence="2">HEPN domain-containing protein</fullName>
    </submittedName>
</protein>
<dbReference type="AlphaFoldDB" id="A0A4U0YYH4"/>
<evidence type="ECO:0000313" key="3">
    <source>
        <dbReference type="Proteomes" id="UP000306340"/>
    </source>
</evidence>
<dbReference type="InterPro" id="IPR007842">
    <property type="entry name" value="HEPN_dom"/>
</dbReference>
<proteinExistence type="predicted"/>
<dbReference type="Pfam" id="PF05168">
    <property type="entry name" value="HEPN"/>
    <property type="match status" value="1"/>
</dbReference>
<evidence type="ECO:0000259" key="1">
    <source>
        <dbReference type="Pfam" id="PF05168"/>
    </source>
</evidence>
<evidence type="ECO:0000313" key="2">
    <source>
        <dbReference type="EMBL" id="TKA95756.1"/>
    </source>
</evidence>
<dbReference type="EMBL" id="SWAU01000152">
    <property type="protein sequence ID" value="TKA95756.1"/>
    <property type="molecule type" value="Genomic_DNA"/>
</dbReference>
<name>A0A4U0YYH4_9RHOB</name>
<comment type="caution">
    <text evidence="2">The sequence shown here is derived from an EMBL/GenBank/DDBJ whole genome shotgun (WGS) entry which is preliminary data.</text>
</comment>